<dbReference type="NCBIfam" id="TIGR02152">
    <property type="entry name" value="D_ribokin_bact"/>
    <property type="match status" value="1"/>
</dbReference>
<feature type="binding site" evidence="13">
    <location>
        <begin position="17"/>
        <end position="19"/>
    </location>
    <ligand>
        <name>substrate</name>
    </ligand>
</feature>
<evidence type="ECO:0000256" key="4">
    <source>
        <dbReference type="ARBA" id="ARBA00022490"/>
    </source>
</evidence>
<dbReference type="InterPro" id="IPR002139">
    <property type="entry name" value="Ribo/fructo_kinase"/>
</dbReference>
<comment type="similarity">
    <text evidence="1">Belongs to the carbohydrate kinase pfkB family.</text>
</comment>
<keyword evidence="7 13" id="KW-0547">Nucleotide-binding</keyword>
<dbReference type="GO" id="GO:0004747">
    <property type="term" value="F:ribokinase activity"/>
    <property type="evidence" value="ECO:0007669"/>
    <property type="project" value="UniProtKB-UniRule"/>
</dbReference>
<feature type="binding site" evidence="13">
    <location>
        <position position="302"/>
    </location>
    <ligand>
        <name>K(+)</name>
        <dbReference type="ChEBI" id="CHEBI:29103"/>
    </ligand>
</feature>
<dbReference type="SUPFAM" id="SSF53613">
    <property type="entry name" value="Ribokinase-like"/>
    <property type="match status" value="1"/>
</dbReference>
<dbReference type="PANTHER" id="PTHR10584:SF166">
    <property type="entry name" value="RIBOKINASE"/>
    <property type="match status" value="1"/>
</dbReference>
<comment type="function">
    <text evidence="13">Catalyzes the phosphorylation of ribose at O-5 in a reaction requiring ATP and magnesium. The resulting D-ribose-5-phosphate can then be used either for sythesis of nucleotides, histidine, and tryptophan, or as a component of the pentose phosphate pathway.</text>
</comment>
<feature type="binding site" evidence="13">
    <location>
        <position position="293"/>
    </location>
    <ligand>
        <name>K(+)</name>
        <dbReference type="ChEBI" id="CHEBI:29103"/>
    </ligand>
</feature>
<keyword evidence="10 13" id="KW-0460">Magnesium</keyword>
<feature type="binding site" evidence="13">
    <location>
        <position position="296"/>
    </location>
    <ligand>
        <name>K(+)</name>
        <dbReference type="ChEBI" id="CHEBI:29103"/>
    </ligand>
</feature>
<dbReference type="EC" id="2.7.1.15" evidence="2 13"/>
<dbReference type="Gene3D" id="3.40.1190.20">
    <property type="match status" value="1"/>
</dbReference>
<comment type="activity regulation">
    <text evidence="13">Activated by a monovalent cation that binds near, but not in, the active site. The most likely occupant of the site in vivo is potassium. Ion binding induces a conformational change that may alter substrate affinity.</text>
</comment>
<evidence type="ECO:0000256" key="9">
    <source>
        <dbReference type="ARBA" id="ARBA00022840"/>
    </source>
</evidence>
<evidence type="ECO:0000313" key="16">
    <source>
        <dbReference type="EMBL" id="JAG24712.1"/>
    </source>
</evidence>
<reference evidence="15" key="1">
    <citation type="journal article" date="2014" name="PLoS ONE">
        <title>Transcriptome-Based Identification of ABC Transporters in the Western Tarnished Plant Bug Lygus hesperus.</title>
        <authorList>
            <person name="Hull J.J."/>
            <person name="Chaney K."/>
            <person name="Geib S.M."/>
            <person name="Fabrick J.A."/>
            <person name="Brent C.S."/>
            <person name="Walsh D."/>
            <person name="Lavine L.C."/>
        </authorList>
    </citation>
    <scope>NUCLEOTIDE SEQUENCE</scope>
</reference>
<feature type="domain" description="Carbohydrate kinase PfkB" evidence="14">
    <location>
        <begin position="9"/>
        <end position="305"/>
    </location>
</feature>
<reference evidence="17" key="3">
    <citation type="journal article" date="2016" name="Gigascience">
        <title>De novo construction of an expanded transcriptome assembly for the western tarnished plant bug, Lygus hesperus.</title>
        <authorList>
            <person name="Tassone E.E."/>
            <person name="Geib S.M."/>
            <person name="Hall B."/>
            <person name="Fabrick J.A."/>
            <person name="Brent C.S."/>
            <person name="Hull J.J."/>
        </authorList>
    </citation>
    <scope>NUCLEOTIDE SEQUENCE</scope>
</reference>
<evidence type="ECO:0000256" key="1">
    <source>
        <dbReference type="ARBA" id="ARBA00005380"/>
    </source>
</evidence>
<dbReference type="PANTHER" id="PTHR10584">
    <property type="entry name" value="SUGAR KINASE"/>
    <property type="match status" value="1"/>
</dbReference>
<keyword evidence="11 13" id="KW-0630">Potassium</keyword>
<feature type="active site" description="Proton acceptor" evidence="13">
    <location>
        <position position="261"/>
    </location>
</feature>
<comment type="caution">
    <text evidence="13">Lacks conserved residue(s) required for the propagation of feature annotation.</text>
</comment>
<comment type="similarity">
    <text evidence="13">Belongs to the carbohydrate kinase PfkB family. Ribokinase subfamily.</text>
</comment>
<evidence type="ECO:0000256" key="13">
    <source>
        <dbReference type="HAMAP-Rule" id="MF_03215"/>
    </source>
</evidence>
<evidence type="ECO:0000256" key="3">
    <source>
        <dbReference type="ARBA" id="ARBA00016943"/>
    </source>
</evidence>
<dbReference type="FunFam" id="3.40.1190.20:FF:000010">
    <property type="entry name" value="Ribokinase"/>
    <property type="match status" value="1"/>
</dbReference>
<keyword evidence="13" id="KW-0539">Nucleus</keyword>
<dbReference type="InterPro" id="IPR011611">
    <property type="entry name" value="PfkB_dom"/>
</dbReference>
<keyword evidence="5 13" id="KW-0808">Transferase</keyword>
<evidence type="ECO:0000256" key="11">
    <source>
        <dbReference type="ARBA" id="ARBA00022958"/>
    </source>
</evidence>
<feature type="binding site" evidence="13">
    <location>
        <position position="192"/>
    </location>
    <ligand>
        <name>ATP</name>
        <dbReference type="ChEBI" id="CHEBI:30616"/>
    </ligand>
</feature>
<feature type="binding site" evidence="13">
    <location>
        <begin position="228"/>
        <end position="233"/>
    </location>
    <ligand>
        <name>ATP</name>
        <dbReference type="ChEBI" id="CHEBI:30616"/>
    </ligand>
</feature>
<dbReference type="GO" id="GO:0019303">
    <property type="term" value="P:D-ribose catabolic process"/>
    <property type="evidence" value="ECO:0007669"/>
    <property type="project" value="UniProtKB-UniRule"/>
</dbReference>
<sequence length="315" mass="34133">MDTRKRDVDVAVIGSCMIDMICYTPRIPRPGETLHGTSFEMGNGGKGANQCVAATKLGASTALVAVLGNDVFGKKYHEHLRSEGVNVDHVRLTEDCHSGMAQITVTETGENCIVIVAGSNMLLSLDDVKKARDVLLNTKVVIFQLETPISTTLEALKYLKTEGNCTTILNAAPAVSDLPESIFSLCDVFCVNEIEAEQLAGIKVENVESAGKAVEYFKNLGSNVVIITLGEKGIVYQDRSNKTVHLPVRKINPVDSTGAGDAFVGALAFYMARYPQMSFNMQVERSAYVATESVLKKGTQTSYPQRSDLPTELFL</sequence>
<feature type="binding site" evidence="13">
    <location>
        <begin position="260"/>
        <end position="261"/>
    </location>
    <ligand>
        <name>ATP</name>
        <dbReference type="ChEBI" id="CHEBI:30616"/>
    </ligand>
</feature>
<dbReference type="UniPathway" id="UPA00916">
    <property type="reaction ID" value="UER00889"/>
</dbReference>
<dbReference type="PROSITE" id="PS00584">
    <property type="entry name" value="PFKB_KINASES_2"/>
    <property type="match status" value="1"/>
</dbReference>
<feature type="binding site" evidence="13">
    <location>
        <begin position="45"/>
        <end position="49"/>
    </location>
    <ligand>
        <name>substrate</name>
    </ligand>
</feature>
<dbReference type="GO" id="GO:0005634">
    <property type="term" value="C:nucleus"/>
    <property type="evidence" value="ECO:0007669"/>
    <property type="project" value="UniProtKB-SubCell"/>
</dbReference>
<dbReference type="InterPro" id="IPR029056">
    <property type="entry name" value="Ribokinase-like"/>
</dbReference>
<feature type="binding site" evidence="13">
    <location>
        <position position="255"/>
    </location>
    <ligand>
        <name>K(+)</name>
        <dbReference type="ChEBI" id="CHEBI:29103"/>
    </ligand>
</feature>
<dbReference type="CDD" id="cd01174">
    <property type="entry name" value="ribokinase"/>
    <property type="match status" value="1"/>
</dbReference>
<dbReference type="PRINTS" id="PR00990">
    <property type="entry name" value="RIBOKINASE"/>
</dbReference>
<evidence type="ECO:0000256" key="10">
    <source>
        <dbReference type="ARBA" id="ARBA00022842"/>
    </source>
</evidence>
<evidence type="ECO:0000256" key="6">
    <source>
        <dbReference type="ARBA" id="ARBA00022723"/>
    </source>
</evidence>
<feature type="binding site" evidence="13">
    <location>
        <position position="257"/>
    </location>
    <ligand>
        <name>K(+)</name>
        <dbReference type="ChEBI" id="CHEBI:29103"/>
    </ligand>
</feature>
<evidence type="ECO:0000256" key="2">
    <source>
        <dbReference type="ARBA" id="ARBA00012035"/>
    </source>
</evidence>
<dbReference type="GO" id="GO:0005524">
    <property type="term" value="F:ATP binding"/>
    <property type="evidence" value="ECO:0007669"/>
    <property type="project" value="UniProtKB-UniRule"/>
</dbReference>
<accession>A0A0A9WXY4</accession>
<protein>
    <recommendedName>
        <fullName evidence="3 13">Ribokinase</fullName>
        <shortName evidence="13">RK</shortName>
        <ecNumber evidence="2 13">2.7.1.15</ecNumber>
    </recommendedName>
</protein>
<evidence type="ECO:0000259" key="14">
    <source>
        <dbReference type="Pfam" id="PF00294"/>
    </source>
</evidence>
<dbReference type="EMBL" id="GBHO01018892">
    <property type="protein sequence ID" value="JAG24712.1"/>
    <property type="molecule type" value="Transcribed_RNA"/>
</dbReference>
<organism evidence="15">
    <name type="scientific">Lygus hesperus</name>
    <name type="common">Western plant bug</name>
    <dbReference type="NCBI Taxonomy" id="30085"/>
    <lineage>
        <taxon>Eukaryota</taxon>
        <taxon>Metazoa</taxon>
        <taxon>Ecdysozoa</taxon>
        <taxon>Arthropoda</taxon>
        <taxon>Hexapoda</taxon>
        <taxon>Insecta</taxon>
        <taxon>Pterygota</taxon>
        <taxon>Neoptera</taxon>
        <taxon>Paraneoptera</taxon>
        <taxon>Hemiptera</taxon>
        <taxon>Heteroptera</taxon>
        <taxon>Panheteroptera</taxon>
        <taxon>Cimicomorpha</taxon>
        <taxon>Miridae</taxon>
        <taxon>Mirini</taxon>
        <taxon>Lygus</taxon>
    </lineage>
</organism>
<proteinExistence type="inferred from homology"/>
<dbReference type="GO" id="GO:0046872">
    <property type="term" value="F:metal ion binding"/>
    <property type="evidence" value="ECO:0007669"/>
    <property type="project" value="UniProtKB-KW"/>
</dbReference>
<comment type="subunit">
    <text evidence="13">Homodimer.</text>
</comment>
<dbReference type="Pfam" id="PF00294">
    <property type="entry name" value="PfkB"/>
    <property type="match status" value="1"/>
</dbReference>
<feature type="binding site" evidence="13">
    <location>
        <position position="146"/>
    </location>
    <ligand>
        <name>substrate</name>
    </ligand>
</feature>
<comment type="subcellular location">
    <subcellularLocation>
        <location evidence="13">Cytoplasm</location>
    </subcellularLocation>
    <subcellularLocation>
        <location evidence="13">Nucleus</location>
    </subcellularLocation>
</comment>
<evidence type="ECO:0000256" key="7">
    <source>
        <dbReference type="ARBA" id="ARBA00022741"/>
    </source>
</evidence>
<dbReference type="GO" id="GO:0005829">
    <property type="term" value="C:cytosol"/>
    <property type="evidence" value="ECO:0007669"/>
    <property type="project" value="TreeGrafter"/>
</dbReference>
<dbReference type="EMBL" id="GBHO01032211">
    <property type="protein sequence ID" value="JAG11393.1"/>
    <property type="molecule type" value="Transcribed_RNA"/>
</dbReference>
<keyword evidence="12 13" id="KW-0119">Carbohydrate metabolism</keyword>
<dbReference type="EMBL" id="GDHC01002807">
    <property type="protein sequence ID" value="JAQ15822.1"/>
    <property type="molecule type" value="Transcribed_RNA"/>
</dbReference>
<dbReference type="InterPro" id="IPR002173">
    <property type="entry name" value="Carboh/pur_kinase_PfkB_CS"/>
</dbReference>
<feature type="binding site" evidence="13">
    <location>
        <position position="261"/>
    </location>
    <ligand>
        <name>substrate</name>
    </ligand>
</feature>
<evidence type="ECO:0000256" key="12">
    <source>
        <dbReference type="ARBA" id="ARBA00023277"/>
    </source>
</evidence>
<evidence type="ECO:0000313" key="17">
    <source>
        <dbReference type="EMBL" id="JAQ15822.1"/>
    </source>
</evidence>
<feature type="binding site" evidence="13">
    <location>
        <position position="298"/>
    </location>
    <ligand>
        <name>K(+)</name>
        <dbReference type="ChEBI" id="CHEBI:29103"/>
    </ligand>
</feature>
<reference evidence="15" key="2">
    <citation type="submission" date="2014-07" db="EMBL/GenBank/DDBJ databases">
        <authorList>
            <person name="Hull J."/>
        </authorList>
    </citation>
    <scope>NUCLEOTIDE SEQUENCE</scope>
</reference>
<keyword evidence="6 13" id="KW-0479">Metal-binding</keyword>
<comment type="catalytic activity">
    <reaction evidence="13">
        <text>D-ribose + ATP = D-ribose 5-phosphate + ADP + H(+)</text>
        <dbReference type="Rhea" id="RHEA:13697"/>
        <dbReference type="ChEBI" id="CHEBI:15378"/>
        <dbReference type="ChEBI" id="CHEBI:30616"/>
        <dbReference type="ChEBI" id="CHEBI:47013"/>
        <dbReference type="ChEBI" id="CHEBI:78346"/>
        <dbReference type="ChEBI" id="CHEBI:456216"/>
        <dbReference type="EC" id="2.7.1.15"/>
    </reaction>
</comment>
<keyword evidence="4 13" id="KW-0963">Cytoplasm</keyword>
<evidence type="ECO:0000256" key="5">
    <source>
        <dbReference type="ARBA" id="ARBA00022679"/>
    </source>
</evidence>
<dbReference type="InterPro" id="IPR011877">
    <property type="entry name" value="Ribokinase"/>
</dbReference>
<keyword evidence="9 13" id="KW-0067">ATP-binding</keyword>
<dbReference type="AlphaFoldDB" id="A0A0A9WXY4"/>
<keyword evidence="8 13" id="KW-0418">Kinase</keyword>
<comment type="cofactor">
    <cofactor evidence="13">
        <name>Mg(2+)</name>
        <dbReference type="ChEBI" id="CHEBI:18420"/>
    </cofactor>
    <text evidence="13">Requires a divalent cation, most likely magnesium in vivo, as an electrophilic catalyst to aid phosphoryl group transfer. It is the chelate of the metal and the nucleotide that is the actual substrate.</text>
</comment>
<dbReference type="HAMAP" id="MF_01987">
    <property type="entry name" value="Ribokinase"/>
    <property type="match status" value="1"/>
</dbReference>
<evidence type="ECO:0000313" key="15">
    <source>
        <dbReference type="EMBL" id="JAG11393.1"/>
    </source>
</evidence>
<gene>
    <name evidence="15" type="primary">RBKS_0</name>
    <name evidence="17" type="synonym">RBKS</name>
    <name evidence="16" type="synonym">RBKS_1</name>
    <name evidence="16" type="ORF">CM83_57434</name>
    <name evidence="15" type="ORF">CM83_57439</name>
    <name evidence="17" type="ORF">g.42927</name>
</gene>
<evidence type="ECO:0000256" key="8">
    <source>
        <dbReference type="ARBA" id="ARBA00022777"/>
    </source>
</evidence>
<name>A0A0A9WXY4_LYGHE</name>
<comment type="pathway">
    <text evidence="13">Carbohydrate metabolism; D-ribose degradation; D-ribose 5-phosphate from beta-D-ribopyranose: step 2/2.</text>
</comment>